<reference evidence="3" key="1">
    <citation type="journal article" date="2014" name="Int. J. Syst. Evol. Microbiol.">
        <title>Complete genome sequence of Corynebacterium casei LMG S-19264T (=DSM 44701T), isolated from a smear-ripened cheese.</title>
        <authorList>
            <consortium name="US DOE Joint Genome Institute (JGI-PGF)"/>
            <person name="Walter F."/>
            <person name="Albersmeier A."/>
            <person name="Kalinowski J."/>
            <person name="Ruckert C."/>
        </authorList>
    </citation>
    <scope>NUCLEOTIDE SEQUENCE</scope>
    <source>
        <strain evidence="3">VKM Ac-1401</strain>
    </source>
</reference>
<keyword evidence="1 2" id="KW-0862">Zinc</keyword>
<dbReference type="AlphaFoldDB" id="A0A9W6H5Z2"/>
<keyword evidence="4" id="KW-1185">Reference proteome</keyword>
<evidence type="ECO:0000256" key="2">
    <source>
        <dbReference type="HAMAP-Rule" id="MF_01482"/>
    </source>
</evidence>
<dbReference type="HAMAP" id="MF_01482">
    <property type="entry name" value="Mca"/>
    <property type="match status" value="1"/>
</dbReference>
<feature type="binding site" evidence="2">
    <location>
        <position position="14"/>
    </location>
    <ligand>
        <name>Zn(2+)</name>
        <dbReference type="ChEBI" id="CHEBI:29105"/>
    </ligand>
</feature>
<keyword evidence="2" id="KW-0378">Hydrolase</keyword>
<dbReference type="InterPro" id="IPR024078">
    <property type="entry name" value="LmbE-like_dom_sf"/>
</dbReference>
<reference evidence="3" key="2">
    <citation type="submission" date="2023-01" db="EMBL/GenBank/DDBJ databases">
        <authorList>
            <person name="Sun Q."/>
            <person name="Evtushenko L."/>
        </authorList>
    </citation>
    <scope>NUCLEOTIDE SEQUENCE</scope>
    <source>
        <strain evidence="3">VKM Ac-1401</strain>
    </source>
</reference>
<dbReference type="GO" id="GO:0010126">
    <property type="term" value="P:mycothiol metabolic process"/>
    <property type="evidence" value="ECO:0007669"/>
    <property type="project" value="UniProtKB-UniRule"/>
</dbReference>
<dbReference type="GO" id="GO:0008270">
    <property type="term" value="F:zinc ion binding"/>
    <property type="evidence" value="ECO:0007669"/>
    <property type="project" value="UniProtKB-UniRule"/>
</dbReference>
<dbReference type="Pfam" id="PF02585">
    <property type="entry name" value="PIG-L"/>
    <property type="match status" value="1"/>
</dbReference>
<protein>
    <recommendedName>
        <fullName evidence="2">Mycothiol S-conjugate amidase</fullName>
        <ecNumber evidence="2">3.5.1.115</ecNumber>
    </recommendedName>
</protein>
<dbReference type="SUPFAM" id="SSF102588">
    <property type="entry name" value="LmbE-like"/>
    <property type="match status" value="1"/>
</dbReference>
<comment type="function">
    <text evidence="2">A mycothiol (MSH, N-acetylcysteinyl-glucosaminyl-inositol) S-conjugate amidase, it recycles conjugated MSH to the N-acetyl cysteine conjugate (AcCys S-conjugate, a mercapturic acid) and the MSH precursor. Involved in MSH-dependent detoxification of a number of alkylating agents and antibiotics.</text>
</comment>
<comment type="catalytic activity">
    <reaction evidence="2">
        <text>mycothiol S-conjugate + H2O = an N-acetyl-L-cysteine-S-conjugate + 1D-myo-inositol 2-amino-2-deoxy-alpha-D-glucopyranoside</text>
        <dbReference type="Rhea" id="RHEA:36543"/>
        <dbReference type="ChEBI" id="CHEBI:15377"/>
        <dbReference type="ChEBI" id="CHEBI:58718"/>
        <dbReference type="ChEBI" id="CHEBI:58886"/>
        <dbReference type="ChEBI" id="CHEBI:59633"/>
        <dbReference type="EC" id="3.5.1.115"/>
    </reaction>
</comment>
<name>A0A9W6H5Z2_9MICO</name>
<dbReference type="GO" id="GO:0016811">
    <property type="term" value="F:hydrolase activity, acting on carbon-nitrogen (but not peptide) bonds, in linear amides"/>
    <property type="evidence" value="ECO:0007669"/>
    <property type="project" value="TreeGrafter"/>
</dbReference>
<dbReference type="EMBL" id="BSEN01000001">
    <property type="protein sequence ID" value="GLJ74509.1"/>
    <property type="molecule type" value="Genomic_DNA"/>
</dbReference>
<accession>A0A9W6H5Z2</accession>
<dbReference type="PANTHER" id="PTHR12993">
    <property type="entry name" value="N-ACETYLGLUCOSAMINYL-PHOSPHATIDYLINOSITOL DE-N-ACETYLASE-RELATED"/>
    <property type="match status" value="1"/>
</dbReference>
<evidence type="ECO:0000313" key="4">
    <source>
        <dbReference type="Proteomes" id="UP001142372"/>
    </source>
</evidence>
<proteinExistence type="inferred from homology"/>
<dbReference type="GO" id="GO:0010127">
    <property type="term" value="P:mycothiol-dependent detoxification"/>
    <property type="evidence" value="ECO:0007669"/>
    <property type="project" value="UniProtKB-UniRule"/>
</dbReference>
<feature type="binding site" evidence="2">
    <location>
        <position position="142"/>
    </location>
    <ligand>
        <name>Zn(2+)</name>
        <dbReference type="ChEBI" id="CHEBI:29105"/>
    </ligand>
</feature>
<dbReference type="InterPro" id="IPR017811">
    <property type="entry name" value="Mca"/>
</dbReference>
<evidence type="ECO:0000256" key="1">
    <source>
        <dbReference type="ARBA" id="ARBA00022833"/>
    </source>
</evidence>
<dbReference type="Gene3D" id="3.40.50.10320">
    <property type="entry name" value="LmbE-like"/>
    <property type="match status" value="1"/>
</dbReference>
<dbReference type="NCBIfam" id="TIGR03446">
    <property type="entry name" value="mycothiol_Mca"/>
    <property type="match status" value="1"/>
</dbReference>
<dbReference type="PANTHER" id="PTHR12993:SF11">
    <property type="entry name" value="N-ACETYLGLUCOSAMINYL-PHOSPHATIDYLINOSITOL DE-N-ACETYLASE"/>
    <property type="match status" value="1"/>
</dbReference>
<dbReference type="EC" id="3.5.1.115" evidence="2"/>
<comment type="similarity">
    <text evidence="2">Belongs to the MshB deacetylase family. Mca subfamily.</text>
</comment>
<dbReference type="Proteomes" id="UP001142372">
    <property type="component" value="Unassembled WGS sequence"/>
</dbReference>
<sequence length="290" mass="32105">MTRRLMAVHAHPDDESSKGAASYAYYTSLGDEVMVVSCTGGERGDVLNEALADSAAAMARRDLPGLRRREMAAARQAMGIRHRWLGYVDSGMARDDGTLPVNSFASIPLETSAAPLVALVRDFKPHVMITYDENGGYPHPDHIRAHVVGVEAYEAAGDPDRYPEAGAPWQVSKLYYDRTMNSARLNAVLDELVASEPESPLIAQLTGMREWMGERPYEATTRVPVADFFDTRDRALRSHASQVAPDSPFFFWPNDVQRRAWPTEDFQLIDSKVETQMPETDLFAGLEGAA</sequence>
<comment type="subunit">
    <text evidence="2">Monomer.</text>
</comment>
<comment type="caution">
    <text evidence="3">The sequence shown here is derived from an EMBL/GenBank/DDBJ whole genome shotgun (WGS) entry which is preliminary data.</text>
</comment>
<feature type="binding site" evidence="2">
    <location>
        <position position="11"/>
    </location>
    <ligand>
        <name>Zn(2+)</name>
        <dbReference type="ChEBI" id="CHEBI:29105"/>
    </ligand>
</feature>
<comment type="cofactor">
    <cofactor evidence="2">
        <name>Zn(2+)</name>
        <dbReference type="ChEBI" id="CHEBI:29105"/>
    </cofactor>
    <text evidence="2">Binds 1 zinc ion per subunit.</text>
</comment>
<keyword evidence="2" id="KW-0479">Metal-binding</keyword>
<dbReference type="InterPro" id="IPR003737">
    <property type="entry name" value="GlcNAc_PI_deacetylase-related"/>
</dbReference>
<evidence type="ECO:0000313" key="3">
    <source>
        <dbReference type="EMBL" id="GLJ74509.1"/>
    </source>
</evidence>
<organism evidence="3 4">
    <name type="scientific">Leifsonia poae</name>
    <dbReference type="NCBI Taxonomy" id="110933"/>
    <lineage>
        <taxon>Bacteria</taxon>
        <taxon>Bacillati</taxon>
        <taxon>Actinomycetota</taxon>
        <taxon>Actinomycetes</taxon>
        <taxon>Micrococcales</taxon>
        <taxon>Microbacteriaceae</taxon>
        <taxon>Leifsonia</taxon>
    </lineage>
</organism>
<gene>
    <name evidence="2 3" type="primary">mca</name>
    <name evidence="3" type="ORF">GCM10017584_00820</name>
</gene>